<gene>
    <name evidence="8" type="ORF">EDC65_0431</name>
</gene>
<evidence type="ECO:0000256" key="1">
    <source>
        <dbReference type="ARBA" id="ARBA00006486"/>
    </source>
</evidence>
<dbReference type="GO" id="GO:0016836">
    <property type="term" value="F:hydro-lyase activity"/>
    <property type="evidence" value="ECO:0007669"/>
    <property type="project" value="UniProtKB-ARBA"/>
</dbReference>
<evidence type="ECO:0000259" key="6">
    <source>
        <dbReference type="Pfam" id="PF00920"/>
    </source>
</evidence>
<feature type="domain" description="Dihydroxy-acid/6-phosphogluconate dehydratase N-terminal" evidence="6">
    <location>
        <begin position="39"/>
        <end position="350"/>
    </location>
</feature>
<evidence type="ECO:0000256" key="5">
    <source>
        <dbReference type="ARBA" id="ARBA00023239"/>
    </source>
</evidence>
<dbReference type="AlphaFoldDB" id="A0A3N1MC04"/>
<dbReference type="PROSITE" id="PS00886">
    <property type="entry name" value="ILVD_EDD_1"/>
    <property type="match status" value="1"/>
</dbReference>
<sequence>MKKKGLRSRLTSYGDEGFALYLRGAFLKSAGYDDSALDRPIVGIASTASDFNPCHATVPKLVEAVSRGIRDAGAIPFVFGTISLHESFIHPSTMILRNLMAMDTEEMIGRQPVDSVVLIGGCDKTVPAQIMGAISADMPAVMLVVGPTVTGRFEKERLGACSDCRRLWAAHRAGEIDDQQLADAHGRLVSSHGTCTIMGTASTMAAMAETLGLMLTGGTSIPAVHSERLRHAEAAGRRAAEMAIAGGPRPSEVVTAASLRNAATVLQALGGSTNCIIHLSAIAGRMGIPLDLEEVDRIGRETPVLIDVKPVGKNYMEDFHGAGGLPALMKRLGDRLDLTAPTVMGCTLGEALAKAPDWVDDKIIRPLADPIAPGEALCIVRGTLAPDGAVIKRAAASDALMRHAGPAMVFDSIDDLMARIDDPDLPVTRDHVLVLRNAGPVGAPGMPEAGGIPIPMKLARAGVKDMVRISDARMSGTASGSIVLHVSPEAAVGGPLALVRDGDMIEMDVSARRLDLLVDEGEMERRRAAWKPGPRAGRGYEKLYVDHVLQADRGCDFDFLQAESLQAPKA</sequence>
<dbReference type="GO" id="GO:0051536">
    <property type="term" value="F:iron-sulfur cluster binding"/>
    <property type="evidence" value="ECO:0007669"/>
    <property type="project" value="UniProtKB-KW"/>
</dbReference>
<keyword evidence="5" id="KW-0456">Lyase</keyword>
<keyword evidence="9" id="KW-1185">Reference proteome</keyword>
<dbReference type="FunFam" id="3.50.30.80:FF:000001">
    <property type="entry name" value="Dihydroxy-acid dehydratase"/>
    <property type="match status" value="1"/>
</dbReference>
<keyword evidence="4" id="KW-0411">Iron-sulfur</keyword>
<dbReference type="InterPro" id="IPR042096">
    <property type="entry name" value="Dihydro-acid_dehy_C"/>
</dbReference>
<dbReference type="InterPro" id="IPR037237">
    <property type="entry name" value="IlvD/EDD_N"/>
</dbReference>
<organism evidence="8 9">
    <name type="scientific">Stella humosa</name>
    <dbReference type="NCBI Taxonomy" id="94"/>
    <lineage>
        <taxon>Bacteria</taxon>
        <taxon>Pseudomonadati</taxon>
        <taxon>Pseudomonadota</taxon>
        <taxon>Alphaproteobacteria</taxon>
        <taxon>Rhodospirillales</taxon>
        <taxon>Stellaceae</taxon>
        <taxon>Stella</taxon>
    </lineage>
</organism>
<evidence type="ECO:0000259" key="7">
    <source>
        <dbReference type="Pfam" id="PF24877"/>
    </source>
</evidence>
<evidence type="ECO:0000256" key="2">
    <source>
        <dbReference type="ARBA" id="ARBA00022723"/>
    </source>
</evidence>
<comment type="similarity">
    <text evidence="1">Belongs to the IlvD/Edd family.</text>
</comment>
<dbReference type="EMBL" id="RJKX01000011">
    <property type="protein sequence ID" value="ROQ01253.1"/>
    <property type="molecule type" value="Genomic_DNA"/>
</dbReference>
<dbReference type="SUPFAM" id="SSF143975">
    <property type="entry name" value="IlvD/EDD N-terminal domain-like"/>
    <property type="match status" value="1"/>
</dbReference>
<dbReference type="Pfam" id="PF24877">
    <property type="entry name" value="ILV_EDD_C"/>
    <property type="match status" value="1"/>
</dbReference>
<dbReference type="GO" id="GO:0046872">
    <property type="term" value="F:metal ion binding"/>
    <property type="evidence" value="ECO:0007669"/>
    <property type="project" value="UniProtKB-KW"/>
</dbReference>
<dbReference type="InterPro" id="IPR020558">
    <property type="entry name" value="DiOHA_6PGluconate_deHydtase_CS"/>
</dbReference>
<evidence type="ECO:0000313" key="8">
    <source>
        <dbReference type="EMBL" id="ROQ01253.1"/>
    </source>
</evidence>
<dbReference type="Proteomes" id="UP000278222">
    <property type="component" value="Unassembled WGS sequence"/>
</dbReference>
<reference evidence="8 9" key="1">
    <citation type="submission" date="2018-11" db="EMBL/GenBank/DDBJ databases">
        <title>Genomic Encyclopedia of Type Strains, Phase IV (KMG-IV): sequencing the most valuable type-strain genomes for metagenomic binning, comparative biology and taxonomic classification.</title>
        <authorList>
            <person name="Goeker M."/>
        </authorList>
    </citation>
    <scope>NUCLEOTIDE SEQUENCE [LARGE SCALE GENOMIC DNA]</scope>
    <source>
        <strain evidence="8 9">DSM 5900</strain>
    </source>
</reference>
<accession>A0A3N1MC04</accession>
<feature type="domain" description="Dihydroxy-acid/6-phosphogluconate dehydratase C-terminal" evidence="7">
    <location>
        <begin position="362"/>
        <end position="555"/>
    </location>
</feature>
<dbReference type="PANTHER" id="PTHR43183:SF1">
    <property type="entry name" value="HYPOTHETICAL DIHYDROXY-ACID DEHYDRATASE (EUROFUNG)-RELATED"/>
    <property type="match status" value="1"/>
</dbReference>
<keyword evidence="3" id="KW-0408">Iron</keyword>
<evidence type="ECO:0000256" key="4">
    <source>
        <dbReference type="ARBA" id="ARBA00023014"/>
    </source>
</evidence>
<dbReference type="OrthoDB" id="9807077at2"/>
<name>A0A3N1MC04_9PROT</name>
<dbReference type="InterPro" id="IPR052352">
    <property type="entry name" value="Sugar_Degrad_Dehydratases"/>
</dbReference>
<comment type="caution">
    <text evidence="8">The sequence shown here is derived from an EMBL/GenBank/DDBJ whole genome shotgun (WGS) entry which is preliminary data.</text>
</comment>
<dbReference type="InterPro" id="IPR000581">
    <property type="entry name" value="ILV_EDD_N"/>
</dbReference>
<evidence type="ECO:0000256" key="3">
    <source>
        <dbReference type="ARBA" id="ARBA00023004"/>
    </source>
</evidence>
<dbReference type="SUPFAM" id="SSF52016">
    <property type="entry name" value="LeuD/IlvD-like"/>
    <property type="match status" value="1"/>
</dbReference>
<keyword evidence="2" id="KW-0479">Metal-binding</keyword>
<dbReference type="Gene3D" id="3.50.30.80">
    <property type="entry name" value="IlvD/EDD C-terminal domain-like"/>
    <property type="match status" value="1"/>
</dbReference>
<evidence type="ECO:0000313" key="9">
    <source>
        <dbReference type="Proteomes" id="UP000278222"/>
    </source>
</evidence>
<dbReference type="RefSeq" id="WP_123688035.1">
    <property type="nucleotide sequence ID" value="NZ_AP019700.1"/>
</dbReference>
<dbReference type="InterPro" id="IPR056740">
    <property type="entry name" value="ILV_EDD_C"/>
</dbReference>
<dbReference type="Pfam" id="PF00920">
    <property type="entry name" value="ILVD_EDD_N"/>
    <property type="match status" value="1"/>
</dbReference>
<dbReference type="NCBIfam" id="NF004784">
    <property type="entry name" value="PRK06131.1"/>
    <property type="match status" value="1"/>
</dbReference>
<dbReference type="PANTHER" id="PTHR43183">
    <property type="entry name" value="HYPOTHETICAL DIHYDROXYACID DEHYDRATASE (EUROFUNG)-RELATED"/>
    <property type="match status" value="1"/>
</dbReference>
<proteinExistence type="inferred from homology"/>
<protein>
    <submittedName>
        <fullName evidence="8">Dihydroxyacid dehydratase</fullName>
    </submittedName>
</protein>